<feature type="transmembrane region" description="Helical" evidence="1">
    <location>
        <begin position="532"/>
        <end position="556"/>
    </location>
</feature>
<evidence type="ECO:0000313" key="3">
    <source>
        <dbReference type="Proteomes" id="UP001497482"/>
    </source>
</evidence>
<feature type="transmembrane region" description="Helical" evidence="1">
    <location>
        <begin position="206"/>
        <end position="230"/>
    </location>
</feature>
<feature type="transmembrane region" description="Helical" evidence="1">
    <location>
        <begin position="242"/>
        <end position="269"/>
    </location>
</feature>
<feature type="transmembrane region" description="Helical" evidence="1">
    <location>
        <begin position="97"/>
        <end position="117"/>
    </location>
</feature>
<name>A0AAV2JMB7_KNICA</name>
<gene>
    <name evidence="2" type="ORF">KC01_LOCUS8285</name>
</gene>
<proteinExistence type="predicted"/>
<dbReference type="EMBL" id="OZ035835">
    <property type="protein sequence ID" value="CAL1576885.1"/>
    <property type="molecule type" value="Genomic_DNA"/>
</dbReference>
<feature type="transmembrane region" description="Helical" evidence="1">
    <location>
        <begin position="129"/>
        <end position="158"/>
    </location>
</feature>
<feature type="transmembrane region" description="Helical" evidence="1">
    <location>
        <begin position="306"/>
        <end position="334"/>
    </location>
</feature>
<evidence type="ECO:0000256" key="1">
    <source>
        <dbReference type="SAM" id="Phobius"/>
    </source>
</evidence>
<protein>
    <submittedName>
        <fullName evidence="2">Uncharacterized protein</fullName>
    </submittedName>
</protein>
<feature type="transmembrane region" description="Helical" evidence="1">
    <location>
        <begin position="178"/>
        <end position="200"/>
    </location>
</feature>
<dbReference type="AlphaFoldDB" id="A0AAV2JMB7"/>
<keyword evidence="1" id="KW-0812">Transmembrane</keyword>
<feature type="transmembrane region" description="Helical" evidence="1">
    <location>
        <begin position="491"/>
        <end position="512"/>
    </location>
</feature>
<keyword evidence="3" id="KW-1185">Reference proteome</keyword>
<feature type="transmembrane region" description="Helical" evidence="1">
    <location>
        <begin position="399"/>
        <end position="424"/>
    </location>
</feature>
<feature type="transmembrane region" description="Helical" evidence="1">
    <location>
        <begin position="568"/>
        <end position="596"/>
    </location>
</feature>
<reference evidence="2 3" key="1">
    <citation type="submission" date="2024-04" db="EMBL/GenBank/DDBJ databases">
        <authorList>
            <person name="Waldvogel A.-M."/>
            <person name="Schoenle A."/>
        </authorList>
    </citation>
    <scope>NUCLEOTIDE SEQUENCE [LARGE SCALE GENOMIC DNA]</scope>
</reference>
<evidence type="ECO:0000313" key="2">
    <source>
        <dbReference type="EMBL" id="CAL1576885.1"/>
    </source>
</evidence>
<keyword evidence="1" id="KW-0472">Membrane</keyword>
<sequence>MDECVIEEGEESDLEVMRRIGGVVWVGVVEEGLVKGGDVVGLVVCMVWFFCGEGGGGGGGGGGGCGVVGFGGVFFGIELCGLVSVGWVVVVECIVGWCYWGLVLCVGGWLDGWGGFWCNVYDGDWRGNFWVFVVCGLEGFGVGICGCCVFWGGVVGYVLDGGNWEMMVGGGCWRLRGVVLFVVGGWLCEEVFVLGCWVVWCEGGCGGLWCFLWCGGFWGGWGGCGVFWFWGVRCVLGCVCVVVFDGVVLVLGVVVWVCGFGLGVICWGLCLFGCWWGWVGVVVGWCVGVVLLVVGGVVWGWWGVFLYVWLGLFCVCVVWFCVCWGVCWGGFVGFCVGCMVVGGLVGLVGGIWGGLGFCVGLVVGCWVVGVILWGCGCWVFGCGGCGGVLVGGVGGGGGWVSIVLLFYVVGCVLVWVGVGVLGGWCGCGLGVGWCGGGCWGGGVGGGGVVWVFVVGGVCFVILVFLGFWLGGGVGVGWVWGGGWVLWGEWGCFVVLCVICCVLWVGCEVWVFYWLVEWGGIGVGCEWCGWGVWGFLLCLVCVFVVLFGCGDVGWVVLMVGWILMLDESLVLWVWVVFIFWGLVVVVDVCSVVLWWGVVGGGLG</sequence>
<organism evidence="2 3">
    <name type="scientific">Knipowitschia caucasica</name>
    <name type="common">Caucasian dwarf goby</name>
    <name type="synonym">Pomatoschistus caucasicus</name>
    <dbReference type="NCBI Taxonomy" id="637954"/>
    <lineage>
        <taxon>Eukaryota</taxon>
        <taxon>Metazoa</taxon>
        <taxon>Chordata</taxon>
        <taxon>Craniata</taxon>
        <taxon>Vertebrata</taxon>
        <taxon>Euteleostomi</taxon>
        <taxon>Actinopterygii</taxon>
        <taxon>Neopterygii</taxon>
        <taxon>Teleostei</taxon>
        <taxon>Neoteleostei</taxon>
        <taxon>Acanthomorphata</taxon>
        <taxon>Gobiaria</taxon>
        <taxon>Gobiiformes</taxon>
        <taxon>Gobioidei</taxon>
        <taxon>Gobiidae</taxon>
        <taxon>Gobiinae</taxon>
        <taxon>Knipowitschia</taxon>
    </lineage>
</organism>
<keyword evidence="1" id="KW-1133">Transmembrane helix</keyword>
<feature type="transmembrane region" description="Helical" evidence="1">
    <location>
        <begin position="67"/>
        <end position="90"/>
    </location>
</feature>
<feature type="transmembrane region" description="Helical" evidence="1">
    <location>
        <begin position="340"/>
        <end position="363"/>
    </location>
</feature>
<accession>A0AAV2JMB7</accession>
<dbReference type="Proteomes" id="UP001497482">
    <property type="component" value="Chromosome 13"/>
</dbReference>
<feature type="transmembrane region" description="Helical" evidence="1">
    <location>
        <begin position="275"/>
        <end position="299"/>
    </location>
</feature>